<gene>
    <name evidence="9" type="ORF">DFQ12_1547</name>
</gene>
<dbReference type="PANTHER" id="PTHR30354">
    <property type="entry name" value="GNT FAMILY GLUCONATE TRANSPORTER"/>
    <property type="match status" value="1"/>
</dbReference>
<keyword evidence="3" id="KW-1003">Cell membrane</keyword>
<sequence>MRGGPNIDIMTIILIVISICLLILCITYFKINAFLSFLFVSILSGLCLGIAPDQLVGTIEKGIAGVMGSLTLIIVLGAMLGKIVAESGAAEIIAVQMVRLMGEKYLQWGLMLTGFVVGIPLFYGIGFVLLVPLIFSISYRYKLPAVYIGLPMLAALSVTHGFIPPHPSPVALVALFHADMGLTLIYGLLIAIPAIILGGPIFGRSLRNMLPSQESIFRQEKTVDQQEYKQPTVGTSLVVALLPVLLIILFTLIPYIYHTDDTNVQHWLKFIGSTTVVMVIAIVVATYLLGLKLGRSMVKVMSIYESAVKDIAMILLIIAGSGVFKQVMEDSGVSLLLANTLQQLPISPLLLAWLITAVIRGCVGSATVAALTAAGVLLPIVTAGKVDPNLMVLAIGAGSLMFSHVNDAGFWLFKEYFGLSVKDTLFSWSIMEAIVSVVGLVAVLLLQIILY</sequence>
<feature type="transmembrane region" description="Helical" evidence="8">
    <location>
        <begin position="270"/>
        <end position="290"/>
    </location>
</feature>
<dbReference type="PANTHER" id="PTHR30354:SF22">
    <property type="entry name" value="HIGH-AFFINITY GLUCONATE TRANSPORTER"/>
    <property type="match status" value="1"/>
</dbReference>
<protein>
    <submittedName>
        <fullName evidence="9">Gnt-I system high-affinity gluconate transporter</fullName>
    </submittedName>
</protein>
<evidence type="ECO:0000256" key="5">
    <source>
        <dbReference type="ARBA" id="ARBA00022989"/>
    </source>
</evidence>
<evidence type="ECO:0000313" key="10">
    <source>
        <dbReference type="Proteomes" id="UP000286246"/>
    </source>
</evidence>
<evidence type="ECO:0000256" key="4">
    <source>
        <dbReference type="ARBA" id="ARBA00022692"/>
    </source>
</evidence>
<proteinExistence type="inferred from homology"/>
<dbReference type="Proteomes" id="UP000286246">
    <property type="component" value="Unassembled WGS sequence"/>
</dbReference>
<evidence type="ECO:0000313" key="9">
    <source>
        <dbReference type="EMBL" id="RKE56681.1"/>
    </source>
</evidence>
<dbReference type="AlphaFoldDB" id="A0A420BIT3"/>
<evidence type="ECO:0000256" key="6">
    <source>
        <dbReference type="ARBA" id="ARBA00023136"/>
    </source>
</evidence>
<accession>A0A420BIT3</accession>
<evidence type="ECO:0000256" key="2">
    <source>
        <dbReference type="ARBA" id="ARBA00022448"/>
    </source>
</evidence>
<feature type="transmembrane region" description="Helical" evidence="8">
    <location>
        <begin position="7"/>
        <end position="29"/>
    </location>
</feature>
<name>A0A420BIT3_SPHD1</name>
<organism evidence="9 10">
    <name type="scientific">Sphingobacterium detergens</name>
    <dbReference type="NCBI Taxonomy" id="1145106"/>
    <lineage>
        <taxon>Bacteria</taxon>
        <taxon>Pseudomonadati</taxon>
        <taxon>Bacteroidota</taxon>
        <taxon>Sphingobacteriia</taxon>
        <taxon>Sphingobacteriales</taxon>
        <taxon>Sphingobacteriaceae</taxon>
        <taxon>Sphingobacterium</taxon>
    </lineage>
</organism>
<dbReference type="Pfam" id="PF02447">
    <property type="entry name" value="GntP_permease"/>
    <property type="match status" value="1"/>
</dbReference>
<evidence type="ECO:0000256" key="1">
    <source>
        <dbReference type="ARBA" id="ARBA00004651"/>
    </source>
</evidence>
<feature type="transmembrane region" description="Helical" evidence="8">
    <location>
        <begin position="143"/>
        <end position="163"/>
    </location>
</feature>
<comment type="caution">
    <text evidence="9">The sequence shown here is derived from an EMBL/GenBank/DDBJ whole genome shotgun (WGS) entry which is preliminary data.</text>
</comment>
<dbReference type="NCBIfam" id="TIGR00791">
    <property type="entry name" value="gntP"/>
    <property type="match status" value="1"/>
</dbReference>
<dbReference type="EMBL" id="RAPY01000001">
    <property type="protein sequence ID" value="RKE56681.1"/>
    <property type="molecule type" value="Genomic_DNA"/>
</dbReference>
<reference evidence="9 10" key="1">
    <citation type="submission" date="2018-09" db="EMBL/GenBank/DDBJ databases">
        <title>Genomic Encyclopedia of Type Strains, Phase III (KMG-III): the genomes of soil and plant-associated and newly described type strains.</title>
        <authorList>
            <person name="Whitman W."/>
        </authorList>
    </citation>
    <scope>NUCLEOTIDE SEQUENCE [LARGE SCALE GENOMIC DNA]</scope>
    <source>
        <strain evidence="9 10">CECT 7938</strain>
    </source>
</reference>
<dbReference type="InterPro" id="IPR003474">
    <property type="entry name" value="Glcn_transporter"/>
</dbReference>
<keyword evidence="6 8" id="KW-0472">Membrane</keyword>
<feature type="transmembrane region" description="Helical" evidence="8">
    <location>
        <begin position="63"/>
        <end position="85"/>
    </location>
</feature>
<feature type="transmembrane region" description="Helical" evidence="8">
    <location>
        <begin position="35"/>
        <end position="51"/>
    </location>
</feature>
<keyword evidence="2" id="KW-0813">Transport</keyword>
<feature type="transmembrane region" description="Helical" evidence="8">
    <location>
        <begin position="105"/>
        <end position="131"/>
    </location>
</feature>
<feature type="transmembrane region" description="Helical" evidence="8">
    <location>
        <begin position="390"/>
        <end position="413"/>
    </location>
</feature>
<evidence type="ECO:0000256" key="7">
    <source>
        <dbReference type="ARBA" id="ARBA00049663"/>
    </source>
</evidence>
<feature type="transmembrane region" description="Helical" evidence="8">
    <location>
        <begin position="311"/>
        <end position="328"/>
    </location>
</feature>
<feature type="transmembrane region" description="Helical" evidence="8">
    <location>
        <begin position="425"/>
        <end position="450"/>
    </location>
</feature>
<feature type="transmembrane region" description="Helical" evidence="8">
    <location>
        <begin position="237"/>
        <end position="258"/>
    </location>
</feature>
<feature type="transmembrane region" description="Helical" evidence="8">
    <location>
        <begin position="348"/>
        <end position="378"/>
    </location>
</feature>
<comment type="similarity">
    <text evidence="7">Belongs to the GntP permease family.</text>
</comment>
<keyword evidence="4 8" id="KW-0812">Transmembrane</keyword>
<feature type="transmembrane region" description="Helical" evidence="8">
    <location>
        <begin position="183"/>
        <end position="203"/>
    </location>
</feature>
<evidence type="ECO:0000256" key="8">
    <source>
        <dbReference type="SAM" id="Phobius"/>
    </source>
</evidence>
<evidence type="ECO:0000256" key="3">
    <source>
        <dbReference type="ARBA" id="ARBA00022475"/>
    </source>
</evidence>
<keyword evidence="10" id="KW-1185">Reference proteome</keyword>
<dbReference type="PIRSF" id="PIRSF002746">
    <property type="entry name" value="Gluconate_transporter"/>
    <property type="match status" value="1"/>
</dbReference>
<dbReference type="GO" id="GO:0015128">
    <property type="term" value="F:gluconate transmembrane transporter activity"/>
    <property type="evidence" value="ECO:0007669"/>
    <property type="project" value="InterPro"/>
</dbReference>
<keyword evidence="5 8" id="KW-1133">Transmembrane helix</keyword>
<comment type="subcellular location">
    <subcellularLocation>
        <location evidence="1">Cell membrane</location>
        <topology evidence="1">Multi-pass membrane protein</topology>
    </subcellularLocation>
</comment>
<dbReference type="GO" id="GO:0005886">
    <property type="term" value="C:plasma membrane"/>
    <property type="evidence" value="ECO:0007669"/>
    <property type="project" value="UniProtKB-SubCell"/>
</dbReference>